<accession>X1LKY0</accession>
<reference evidence="2" key="1">
    <citation type="journal article" date="2014" name="Front. Microbiol.">
        <title>High frequency of phylogenetically diverse reductive dehalogenase-homologous genes in deep subseafloor sedimentary metagenomes.</title>
        <authorList>
            <person name="Kawai M."/>
            <person name="Futagami T."/>
            <person name="Toyoda A."/>
            <person name="Takaki Y."/>
            <person name="Nishi S."/>
            <person name="Hori S."/>
            <person name="Arai W."/>
            <person name="Tsubouchi T."/>
            <person name="Morono Y."/>
            <person name="Uchiyama I."/>
            <person name="Ito T."/>
            <person name="Fujiyama A."/>
            <person name="Inagaki F."/>
            <person name="Takami H."/>
        </authorList>
    </citation>
    <scope>NUCLEOTIDE SEQUENCE</scope>
    <source>
        <strain evidence="2">Expedition CK06-06</strain>
    </source>
</reference>
<proteinExistence type="predicted"/>
<gene>
    <name evidence="2" type="ORF">S06H3_22875</name>
</gene>
<comment type="caution">
    <text evidence="2">The sequence shown here is derived from an EMBL/GenBank/DDBJ whole genome shotgun (WGS) entry which is preliminary data.</text>
</comment>
<keyword evidence="1" id="KW-0472">Membrane</keyword>
<feature type="transmembrane region" description="Helical" evidence="1">
    <location>
        <begin position="62"/>
        <end position="87"/>
    </location>
</feature>
<organism evidence="2">
    <name type="scientific">marine sediment metagenome</name>
    <dbReference type="NCBI Taxonomy" id="412755"/>
    <lineage>
        <taxon>unclassified sequences</taxon>
        <taxon>metagenomes</taxon>
        <taxon>ecological metagenomes</taxon>
    </lineage>
</organism>
<evidence type="ECO:0000256" key="1">
    <source>
        <dbReference type="SAM" id="Phobius"/>
    </source>
</evidence>
<dbReference type="AlphaFoldDB" id="X1LKY0"/>
<name>X1LKY0_9ZZZZ</name>
<evidence type="ECO:0000313" key="2">
    <source>
        <dbReference type="EMBL" id="GAI03050.1"/>
    </source>
</evidence>
<sequence length="101" mass="11209">MKAMSFRDYLHEKAEESRHNETLAYLMFLAGAIFFVGGILETLSLAGNPEWFLFIPYHTEPIAGAVLGLTLIISGSALLVFGVAAGLSRSRARGWYMQELR</sequence>
<feature type="non-terminal residue" evidence="2">
    <location>
        <position position="101"/>
    </location>
</feature>
<keyword evidence="1" id="KW-1133">Transmembrane helix</keyword>
<feature type="transmembrane region" description="Helical" evidence="1">
    <location>
        <begin position="23"/>
        <end position="42"/>
    </location>
</feature>
<dbReference type="EMBL" id="BARV01012315">
    <property type="protein sequence ID" value="GAI03050.1"/>
    <property type="molecule type" value="Genomic_DNA"/>
</dbReference>
<keyword evidence="1" id="KW-0812">Transmembrane</keyword>
<protein>
    <submittedName>
        <fullName evidence="2">Uncharacterized protein</fullName>
    </submittedName>
</protein>